<dbReference type="EMBL" id="MCIF01000002">
    <property type="protein sequence ID" value="RAQ96802.1"/>
    <property type="molecule type" value="Genomic_DNA"/>
</dbReference>
<dbReference type="AlphaFoldDB" id="A0A328VKU4"/>
<accession>A0A328VKU4</accession>
<keyword evidence="4" id="KW-1185">Reference proteome</keyword>
<protein>
    <submittedName>
        <fullName evidence="3">Uncharacterized protein</fullName>
    </submittedName>
</protein>
<feature type="region of interest" description="Disordered" evidence="1">
    <location>
        <begin position="149"/>
        <end position="205"/>
    </location>
</feature>
<feature type="compositionally biased region" description="Low complexity" evidence="1">
    <location>
        <begin position="195"/>
        <end position="205"/>
    </location>
</feature>
<dbReference type="OrthoDB" id="145194at2"/>
<comment type="caution">
    <text evidence="3">The sequence shown here is derived from an EMBL/GenBank/DDBJ whole genome shotgun (WGS) entry which is preliminary data.</text>
</comment>
<feature type="transmembrane region" description="Helical" evidence="2">
    <location>
        <begin position="286"/>
        <end position="308"/>
    </location>
</feature>
<keyword evidence="2" id="KW-0812">Transmembrane</keyword>
<reference evidence="3 4" key="1">
    <citation type="submission" date="2016-08" db="EMBL/GenBank/DDBJ databases">
        <title>Analysis of Carbohydrate Active Enzymes in Thermogemmatispora T81 Reveals Carbohydrate Degradation Ability.</title>
        <authorList>
            <person name="Tomazini A."/>
            <person name="Lal S."/>
            <person name="Stott M."/>
            <person name="Henrissat B."/>
            <person name="Polikarpov I."/>
            <person name="Sparling R."/>
            <person name="Levin D.B."/>
        </authorList>
    </citation>
    <scope>NUCLEOTIDE SEQUENCE [LARGE SCALE GENOMIC DNA]</scope>
    <source>
        <strain evidence="3 4">T81</strain>
    </source>
</reference>
<dbReference type="RefSeq" id="WP_112430674.1">
    <property type="nucleotide sequence ID" value="NZ_MCIF01000002.1"/>
</dbReference>
<evidence type="ECO:0000256" key="2">
    <source>
        <dbReference type="SAM" id="Phobius"/>
    </source>
</evidence>
<evidence type="ECO:0000313" key="3">
    <source>
        <dbReference type="EMBL" id="RAQ96802.1"/>
    </source>
</evidence>
<proteinExistence type="predicted"/>
<name>A0A328VKU4_9CHLR</name>
<organism evidence="3 4">
    <name type="scientific">Thermogemmatispora tikiterensis</name>
    <dbReference type="NCBI Taxonomy" id="1825093"/>
    <lineage>
        <taxon>Bacteria</taxon>
        <taxon>Bacillati</taxon>
        <taxon>Chloroflexota</taxon>
        <taxon>Ktedonobacteria</taxon>
        <taxon>Thermogemmatisporales</taxon>
        <taxon>Thermogemmatisporaceae</taxon>
        <taxon>Thermogemmatispora</taxon>
    </lineage>
</organism>
<keyword evidence="2" id="KW-0472">Membrane</keyword>
<dbReference type="Proteomes" id="UP000248706">
    <property type="component" value="Unassembled WGS sequence"/>
</dbReference>
<keyword evidence="2" id="KW-1133">Transmembrane helix</keyword>
<evidence type="ECO:0000256" key="1">
    <source>
        <dbReference type="SAM" id="MobiDB-lite"/>
    </source>
</evidence>
<gene>
    <name evidence="3" type="ORF">A4R35_14770</name>
</gene>
<evidence type="ECO:0000313" key="4">
    <source>
        <dbReference type="Proteomes" id="UP000248706"/>
    </source>
</evidence>
<sequence>MIDNFRYIAKVIVMMLCVHCNTYRPEGEGPCPYCGGPAPARPADGANGSNGSGFFSTGSGHTTVAMPPLGSSFGAASGAGAGTGTEWQAQSLSSYQPYQNYQQGLGNGESGGSSAINYPTAGPGGSDLSYPALSAPGFSVPPAVDGAESFSAPLWGQNQSPQPGGASEAVSQEPFPPGQQQFPGTYPGIEGMPAQQQTGPQPLLQGQGQQTMAMLPVLYQDPANPSTQSLILIPQAQGQGINTGALLPFGQQMPGPPIAGIPTEEEALYIPPMYTKPRPIIPRYRAISGFLSFMIVILLLCSGATYYAKVTGKLAFLGQLVGVAPPNVVATPVPNLPDPKASENGPAYGIISSATTAPSVDPKTGIALQPSQVFKPGQTVYLTYSVHAKKAGTVTVKWYTNGLLYQVLSKATPDPKGGSWTGVSMMRFTQPLEGMIELYWNDTGKQPQLAIRLYFVVRP</sequence>